<dbReference type="Gene3D" id="1.10.3720.10">
    <property type="entry name" value="MetI-like"/>
    <property type="match status" value="1"/>
</dbReference>
<evidence type="ECO:0000259" key="9">
    <source>
        <dbReference type="PROSITE" id="PS50928"/>
    </source>
</evidence>
<feature type="compositionally biased region" description="Basic and acidic residues" evidence="8">
    <location>
        <begin position="14"/>
        <end position="25"/>
    </location>
</feature>
<evidence type="ECO:0000256" key="5">
    <source>
        <dbReference type="ARBA" id="ARBA00022989"/>
    </source>
</evidence>
<feature type="domain" description="ABC transmembrane type-1" evidence="9">
    <location>
        <begin position="105"/>
        <end position="323"/>
    </location>
</feature>
<evidence type="ECO:0000256" key="2">
    <source>
        <dbReference type="ARBA" id="ARBA00022448"/>
    </source>
</evidence>
<dbReference type="GO" id="GO:0005886">
    <property type="term" value="C:plasma membrane"/>
    <property type="evidence" value="ECO:0007669"/>
    <property type="project" value="UniProtKB-SubCell"/>
</dbReference>
<feature type="transmembrane region" description="Helical" evidence="7">
    <location>
        <begin position="300"/>
        <end position="324"/>
    </location>
</feature>
<dbReference type="CDD" id="cd06261">
    <property type="entry name" value="TM_PBP2"/>
    <property type="match status" value="1"/>
</dbReference>
<organism evidence="10 11">
    <name type="scientific">Nocardioides mangrovicus</name>
    <dbReference type="NCBI Taxonomy" id="2478913"/>
    <lineage>
        <taxon>Bacteria</taxon>
        <taxon>Bacillati</taxon>
        <taxon>Actinomycetota</taxon>
        <taxon>Actinomycetes</taxon>
        <taxon>Propionibacteriales</taxon>
        <taxon>Nocardioidaceae</taxon>
        <taxon>Nocardioides</taxon>
    </lineage>
</organism>
<keyword evidence="6 7" id="KW-0472">Membrane</keyword>
<comment type="subcellular location">
    <subcellularLocation>
        <location evidence="1 7">Cell membrane</location>
        <topology evidence="1 7">Multi-pass membrane protein</topology>
    </subcellularLocation>
</comment>
<evidence type="ECO:0000256" key="1">
    <source>
        <dbReference type="ARBA" id="ARBA00004651"/>
    </source>
</evidence>
<keyword evidence="11" id="KW-1185">Reference proteome</keyword>
<dbReference type="InterPro" id="IPR000515">
    <property type="entry name" value="MetI-like"/>
</dbReference>
<protein>
    <submittedName>
        <fullName evidence="10">Sugar ABC transporter permease</fullName>
    </submittedName>
</protein>
<comment type="similarity">
    <text evidence="7">Belongs to the binding-protein-dependent transport system permease family.</text>
</comment>
<accession>A0A3L8P692</accession>
<sequence>MTVLESTQELGLADDRAAGPEDTPRLRPRGRGRRRGQGKLPGARIGYVFVLPFFLVFGAFSLYPWLDTAWVSLHDVRLSTYQQQSWVGLANYRELFTSSFFWNAFANTLTIGVISTVPQLVMALGIAHLLNYRLRGRTFFRVAILMPYATSLAAATVIFLELFDSRLGLVNWALHLVHLPEVDWQGSRWPAQVAISTIITWRWTGYNALIYLAGMQSIDADLYDAAAVDGAGKWRQFLHVTLPGLRPTILFTIVVSTIGAAQIFGEPLLYHNGMPDGGTQGQYQTLGLLMYQQGWTNDRLGLASATAWTMFVIILLAVVSNLLVARWRTRGELR</sequence>
<proteinExistence type="inferred from homology"/>
<keyword evidence="3" id="KW-1003">Cell membrane</keyword>
<name>A0A3L8P692_9ACTN</name>
<dbReference type="SUPFAM" id="SSF161098">
    <property type="entry name" value="MetI-like"/>
    <property type="match status" value="1"/>
</dbReference>
<dbReference type="InterPro" id="IPR051393">
    <property type="entry name" value="ABC_transporter_permease"/>
</dbReference>
<evidence type="ECO:0000256" key="7">
    <source>
        <dbReference type="RuleBase" id="RU363032"/>
    </source>
</evidence>
<dbReference type="PROSITE" id="PS50928">
    <property type="entry name" value="ABC_TM1"/>
    <property type="match status" value="1"/>
</dbReference>
<dbReference type="OrthoDB" id="9804439at2"/>
<evidence type="ECO:0000256" key="8">
    <source>
        <dbReference type="SAM" id="MobiDB-lite"/>
    </source>
</evidence>
<dbReference type="GO" id="GO:0055085">
    <property type="term" value="P:transmembrane transport"/>
    <property type="evidence" value="ECO:0007669"/>
    <property type="project" value="InterPro"/>
</dbReference>
<keyword evidence="5 7" id="KW-1133">Transmembrane helix</keyword>
<evidence type="ECO:0000313" key="10">
    <source>
        <dbReference type="EMBL" id="RLV50775.1"/>
    </source>
</evidence>
<feature type="compositionally biased region" description="Basic residues" evidence="8">
    <location>
        <begin position="26"/>
        <end position="37"/>
    </location>
</feature>
<evidence type="ECO:0000256" key="3">
    <source>
        <dbReference type="ARBA" id="ARBA00022475"/>
    </source>
</evidence>
<evidence type="ECO:0000313" key="11">
    <source>
        <dbReference type="Proteomes" id="UP000281708"/>
    </source>
</evidence>
<dbReference type="RefSeq" id="WP_121804456.1">
    <property type="nucleotide sequence ID" value="NZ_RDBE01000001.1"/>
</dbReference>
<dbReference type="Pfam" id="PF00528">
    <property type="entry name" value="BPD_transp_1"/>
    <property type="match status" value="1"/>
</dbReference>
<dbReference type="Proteomes" id="UP000281708">
    <property type="component" value="Unassembled WGS sequence"/>
</dbReference>
<dbReference type="AlphaFoldDB" id="A0A3L8P692"/>
<feature type="transmembrane region" description="Helical" evidence="7">
    <location>
        <begin position="100"/>
        <end position="127"/>
    </location>
</feature>
<keyword evidence="4 7" id="KW-0812">Transmembrane</keyword>
<feature type="transmembrane region" description="Helical" evidence="7">
    <location>
        <begin position="139"/>
        <end position="160"/>
    </location>
</feature>
<reference evidence="10 11" key="1">
    <citation type="submission" date="2018-10" db="EMBL/GenBank/DDBJ databases">
        <title>Marmoricola sp. 4Q3S-7 whole genome shotgun sequence.</title>
        <authorList>
            <person name="Li F."/>
        </authorList>
    </citation>
    <scope>NUCLEOTIDE SEQUENCE [LARGE SCALE GENOMIC DNA]</scope>
    <source>
        <strain evidence="10 11">4Q3S-7</strain>
    </source>
</reference>
<feature type="region of interest" description="Disordered" evidence="8">
    <location>
        <begin position="14"/>
        <end position="38"/>
    </location>
</feature>
<keyword evidence="2 7" id="KW-0813">Transport</keyword>
<evidence type="ECO:0000256" key="4">
    <source>
        <dbReference type="ARBA" id="ARBA00022692"/>
    </source>
</evidence>
<dbReference type="PANTHER" id="PTHR30193:SF37">
    <property type="entry name" value="INNER MEMBRANE ABC TRANSPORTER PERMEASE PROTEIN YCJO"/>
    <property type="match status" value="1"/>
</dbReference>
<dbReference type="InterPro" id="IPR035906">
    <property type="entry name" value="MetI-like_sf"/>
</dbReference>
<comment type="caution">
    <text evidence="10">The sequence shown here is derived from an EMBL/GenBank/DDBJ whole genome shotgun (WGS) entry which is preliminary data.</text>
</comment>
<dbReference type="EMBL" id="RDBE01000001">
    <property type="protein sequence ID" value="RLV50775.1"/>
    <property type="molecule type" value="Genomic_DNA"/>
</dbReference>
<gene>
    <name evidence="10" type="ORF">D9V37_02115</name>
</gene>
<feature type="transmembrane region" description="Helical" evidence="7">
    <location>
        <begin position="45"/>
        <end position="66"/>
    </location>
</feature>
<dbReference type="PANTHER" id="PTHR30193">
    <property type="entry name" value="ABC TRANSPORTER PERMEASE PROTEIN"/>
    <property type="match status" value="1"/>
</dbReference>
<evidence type="ECO:0000256" key="6">
    <source>
        <dbReference type="ARBA" id="ARBA00023136"/>
    </source>
</evidence>